<evidence type="ECO:0000256" key="3">
    <source>
        <dbReference type="ARBA" id="ARBA00022840"/>
    </source>
</evidence>
<keyword evidence="6" id="KW-0378">Hydrolase</keyword>
<dbReference type="Pfam" id="PF16326">
    <property type="entry name" value="ABC_tran_CTD"/>
    <property type="match status" value="1"/>
</dbReference>
<evidence type="ECO:0000313" key="8">
    <source>
        <dbReference type="Proteomes" id="UP000270190"/>
    </source>
</evidence>
<keyword evidence="3 5" id="KW-0067">ATP-binding</keyword>
<evidence type="ECO:0000313" key="7">
    <source>
        <dbReference type="Proteomes" id="UP000243591"/>
    </source>
</evidence>
<feature type="domain" description="ABC transporter" evidence="4">
    <location>
        <begin position="4"/>
        <end position="255"/>
    </location>
</feature>
<dbReference type="PROSITE" id="PS00211">
    <property type="entry name" value="ABC_TRANSPORTER_1"/>
    <property type="match status" value="1"/>
</dbReference>
<dbReference type="FunFam" id="3.40.50.300:FF:000011">
    <property type="entry name" value="Putative ABC transporter ATP-binding component"/>
    <property type="match status" value="1"/>
</dbReference>
<evidence type="ECO:0000256" key="1">
    <source>
        <dbReference type="ARBA" id="ARBA00022737"/>
    </source>
</evidence>
<dbReference type="RefSeq" id="WP_069119004.1">
    <property type="nucleotide sequence ID" value="NZ_CBCPHX010000001.1"/>
</dbReference>
<dbReference type="EMBL" id="CP023483">
    <property type="protein sequence ID" value="ATF26813.1"/>
    <property type="molecule type" value="Genomic_DNA"/>
</dbReference>
<dbReference type="InterPro" id="IPR032524">
    <property type="entry name" value="ABC_tran_C"/>
</dbReference>
<sequence>MKQITVENISQTYGERALFKDLSFVMNEGEISGLLGINGTGKSTLMKMIAGMDTPDSGKIIHPRDYRIHYLQQQPVMDDSLTIIQQMFVGNSPELRALQNYQTAMDGLTVYPMEEKWQLAFERASEEVESTNAWDTQTRAEMILNKLGIEDIHQSISELSGGQLKRVGLAQVLLQPADLLLLDEPTNHLDYPSIQWLADTLKNYRGAVLMITHDRYFLDQTTNHIFELDKGQLYRYEGNYQIYLENKAMREEQKRSEMNKANNLYRNELAWMRKGAKARTTKQKARIDRFSDIEKVVKGAEEESDLSISLQTSRLGKDVFELTEVGQTFDETELFRDFTTIVQNGDRIGITGFNGSGKTTLLNMLAGRLTPESGTLKVGQTVRVAYYTQHNEGLDDSKRIISFLEEIAQSVVNAEGEQVSVSQLLETFLFPPSEHGKLIKSLSGGEKRRLYLLKLLMTKPNVLLLDEPTNDLDTTTLTVLENYLETFSGTVVAVSHDRYFLNKVADKLWVFNQDHTISPYLGTYSEWLEEYGSVKPENKQKIMATAQKTTKIKQEVTQEKKSLTYKEQLEWDVIEDKMLALDEEVSTLREQLEAVGADYTKAQQLSEQIDAKEAESEKTMERWEYLSQYAKG</sequence>
<dbReference type="SMART" id="SM00382">
    <property type="entry name" value="AAA"/>
    <property type="match status" value="2"/>
</dbReference>
<dbReference type="InterPro" id="IPR027417">
    <property type="entry name" value="P-loop_NTPase"/>
</dbReference>
<dbReference type="PANTHER" id="PTHR42855">
    <property type="entry name" value="ABC TRANSPORTER ATP-BINDING SUBUNIT"/>
    <property type="match status" value="1"/>
</dbReference>
<dbReference type="CDD" id="cd03221">
    <property type="entry name" value="ABCF_EF-3"/>
    <property type="match status" value="2"/>
</dbReference>
<dbReference type="InterPro" id="IPR051309">
    <property type="entry name" value="ABCF_ATPase"/>
</dbReference>
<reference evidence="8" key="2">
    <citation type="submission" date="2018-04" db="EMBL/GenBank/DDBJ databases">
        <authorList>
            <person name="Illikoud N."/>
        </authorList>
    </citation>
    <scope>NUCLEOTIDE SEQUENCE [LARGE SCALE GENOMIC DNA]</scope>
</reference>
<proteinExistence type="predicted"/>
<evidence type="ECO:0000313" key="6">
    <source>
        <dbReference type="EMBL" id="SPP27383.1"/>
    </source>
</evidence>
<dbReference type="Pfam" id="PF12848">
    <property type="entry name" value="ABC_tran_Xtn"/>
    <property type="match status" value="1"/>
</dbReference>
<dbReference type="InterPro" id="IPR003593">
    <property type="entry name" value="AAA+_ATPase"/>
</dbReference>
<reference evidence="6" key="3">
    <citation type="submission" date="2018-04" db="EMBL/GenBank/DDBJ databases">
        <authorList>
            <person name="Go L.Y."/>
            <person name="Mitchell J.A."/>
        </authorList>
    </citation>
    <scope>NUCLEOTIDE SEQUENCE</scope>
    <source>
        <strain evidence="6">BSAS1 3</strain>
    </source>
</reference>
<dbReference type="PANTHER" id="PTHR42855:SF1">
    <property type="entry name" value="ABC TRANSPORTER DOMAIN-CONTAINING PROTEIN"/>
    <property type="match status" value="1"/>
</dbReference>
<dbReference type="Proteomes" id="UP000270190">
    <property type="component" value="Unassembled WGS sequence"/>
</dbReference>
<dbReference type="EC" id="3.6.3.-" evidence="6"/>
<dbReference type="InterPro" id="IPR003439">
    <property type="entry name" value="ABC_transporter-like_ATP-bd"/>
</dbReference>
<gene>
    <name evidence="6" type="ORF">BTBSAS_140015</name>
    <name evidence="5" type="ORF">CNY62_10875</name>
</gene>
<evidence type="ECO:0000313" key="5">
    <source>
        <dbReference type="EMBL" id="ATF26813.1"/>
    </source>
</evidence>
<dbReference type="InterPro" id="IPR032781">
    <property type="entry name" value="ABC_tran_Xtn"/>
</dbReference>
<dbReference type="PROSITE" id="PS50893">
    <property type="entry name" value="ABC_TRANSPORTER_2"/>
    <property type="match status" value="2"/>
</dbReference>
<dbReference type="OrthoDB" id="9760950at2"/>
<dbReference type="FunFam" id="3.40.50.300:FF:000309">
    <property type="entry name" value="ABC transporter ATP-binding protein"/>
    <property type="match status" value="1"/>
</dbReference>
<dbReference type="InterPro" id="IPR017871">
    <property type="entry name" value="ABC_transporter-like_CS"/>
</dbReference>
<dbReference type="Gene3D" id="3.40.50.300">
    <property type="entry name" value="P-loop containing nucleotide triphosphate hydrolases"/>
    <property type="match status" value="2"/>
</dbReference>
<dbReference type="GO" id="GO:0005524">
    <property type="term" value="F:ATP binding"/>
    <property type="evidence" value="ECO:0007669"/>
    <property type="project" value="UniProtKB-KW"/>
</dbReference>
<dbReference type="AlphaFoldDB" id="A0A1D2LAS6"/>
<protein>
    <submittedName>
        <fullName evidence="5 6">ABC transporter ATP-binding protein</fullName>
        <ecNumber evidence="6">3.6.3.-</ecNumber>
    </submittedName>
</protein>
<keyword evidence="2" id="KW-0547">Nucleotide-binding</keyword>
<dbReference type="Pfam" id="PF00005">
    <property type="entry name" value="ABC_tran"/>
    <property type="match status" value="2"/>
</dbReference>
<evidence type="ECO:0000256" key="2">
    <source>
        <dbReference type="ARBA" id="ARBA00022741"/>
    </source>
</evidence>
<keyword evidence="1" id="KW-0677">Repeat</keyword>
<dbReference type="Proteomes" id="UP000243591">
    <property type="component" value="Chromosome"/>
</dbReference>
<evidence type="ECO:0000259" key="4">
    <source>
        <dbReference type="PROSITE" id="PS50893"/>
    </source>
</evidence>
<dbReference type="GO" id="GO:0016887">
    <property type="term" value="F:ATP hydrolysis activity"/>
    <property type="evidence" value="ECO:0007669"/>
    <property type="project" value="InterPro"/>
</dbReference>
<dbReference type="KEGG" id="bths:CNY62_10875"/>
<dbReference type="STRING" id="2756.BFR44_05160"/>
<dbReference type="EMBL" id="OUNC01000006">
    <property type="protein sequence ID" value="SPP27383.1"/>
    <property type="molecule type" value="Genomic_DNA"/>
</dbReference>
<reference evidence="5 7" key="1">
    <citation type="submission" date="2017-09" db="EMBL/GenBank/DDBJ databases">
        <title>Complete Genome Sequences of Two Strains of the Meat Spoilage Bacterium Brochothrix thermosphacta Isolated from Ground Chicken.</title>
        <authorList>
            <person name="Paoli G.C."/>
            <person name="Wijey C."/>
            <person name="Chen C.-Y."/>
            <person name="Nguyen L."/>
            <person name="Yan X."/>
            <person name="Irwin P.L."/>
        </authorList>
    </citation>
    <scope>NUCLEOTIDE SEQUENCE [LARGE SCALE GENOMIC DNA]</scope>
    <source>
        <strain evidence="5 7">BI</strain>
    </source>
</reference>
<name>A0A1D2LAS6_BROTH</name>
<dbReference type="SUPFAM" id="SSF52540">
    <property type="entry name" value="P-loop containing nucleoside triphosphate hydrolases"/>
    <property type="match status" value="2"/>
</dbReference>
<accession>A0A1D2LAS6</accession>
<organism evidence="5 7">
    <name type="scientific">Brochothrix thermosphacta</name>
    <name type="common">Microbacterium thermosphactum</name>
    <dbReference type="NCBI Taxonomy" id="2756"/>
    <lineage>
        <taxon>Bacteria</taxon>
        <taxon>Bacillati</taxon>
        <taxon>Bacillota</taxon>
        <taxon>Bacilli</taxon>
        <taxon>Bacillales</taxon>
        <taxon>Listeriaceae</taxon>
        <taxon>Brochothrix</taxon>
    </lineage>
</organism>
<feature type="domain" description="ABC transporter" evidence="4">
    <location>
        <begin position="320"/>
        <end position="540"/>
    </location>
</feature>
<dbReference type="GO" id="GO:0003677">
    <property type="term" value="F:DNA binding"/>
    <property type="evidence" value="ECO:0007669"/>
    <property type="project" value="InterPro"/>
</dbReference>
<keyword evidence="7" id="KW-1185">Reference proteome</keyword>